<dbReference type="Pfam" id="PF02815">
    <property type="entry name" value="MIR"/>
    <property type="match status" value="1"/>
</dbReference>
<dbReference type="GO" id="GO:0004169">
    <property type="term" value="F:dolichyl-phosphate-mannose-protein mannosyltransferase activity"/>
    <property type="evidence" value="ECO:0007669"/>
    <property type="project" value="TreeGrafter"/>
</dbReference>
<dbReference type="SMART" id="SM00472">
    <property type="entry name" value="MIR"/>
    <property type="match status" value="3"/>
</dbReference>
<evidence type="ECO:0000259" key="3">
    <source>
        <dbReference type="PROSITE" id="PS50919"/>
    </source>
</evidence>
<dbReference type="PROSITE" id="PS50919">
    <property type="entry name" value="MIR"/>
    <property type="match status" value="3"/>
</dbReference>
<feature type="domain" description="MIR" evidence="3">
    <location>
        <begin position="120"/>
        <end position="177"/>
    </location>
</feature>
<name>A0A8H7CMQ1_9AGAR</name>
<dbReference type="OrthoDB" id="292747at2759"/>
<feature type="domain" description="MIR" evidence="3">
    <location>
        <begin position="182"/>
        <end position="238"/>
    </location>
</feature>
<keyword evidence="2" id="KW-0732">Signal</keyword>
<keyword evidence="1" id="KW-0677">Repeat</keyword>
<dbReference type="GO" id="GO:0005783">
    <property type="term" value="C:endoplasmic reticulum"/>
    <property type="evidence" value="ECO:0007669"/>
    <property type="project" value="TreeGrafter"/>
</dbReference>
<evidence type="ECO:0000313" key="4">
    <source>
        <dbReference type="EMBL" id="KAF7343449.1"/>
    </source>
</evidence>
<dbReference type="Gene3D" id="2.80.10.50">
    <property type="match status" value="1"/>
</dbReference>
<sequence length="250" mass="28766">MLFLLTCILSSLFLPAACQFDDSDLDGFGNNFMLPAQEILSGNEMLLNSQEIKYYDTVTIRHKETKVFLHSHIEWYPLRYEDGRISSRGQQVTGYSHNDSTNNNWQIIPSKALTEHSHQGQYVRHGDLIQLLHINTQSYLLTHDVASPLMPTNQEFTTWPKVNDDRYRETLFYINIKDGHEGEVVKSNAGHFWLVHGLTNVSMWTHAEQLPDWAFNQQEINGIKNAIEKTATWFIQDVIASETHGQTTAE</sequence>
<comment type="caution">
    <text evidence="4">The sequence shown here is derived from an EMBL/GenBank/DDBJ whole genome shotgun (WGS) entry which is preliminary data.</text>
</comment>
<dbReference type="InterPro" id="IPR036300">
    <property type="entry name" value="MIR_dom_sf"/>
</dbReference>
<dbReference type="PANTHER" id="PTHR10050:SF51">
    <property type="entry name" value="PROTEIN O-MANNOSYL-TRANSFERASE 1"/>
    <property type="match status" value="1"/>
</dbReference>
<dbReference type="Proteomes" id="UP000620124">
    <property type="component" value="Unassembled WGS sequence"/>
</dbReference>
<evidence type="ECO:0000256" key="2">
    <source>
        <dbReference type="SAM" id="SignalP"/>
    </source>
</evidence>
<protein>
    <submittedName>
        <fullName evidence="4">Glycosyltransferase family 39 protein</fullName>
    </submittedName>
</protein>
<feature type="chain" id="PRO_5034447459" evidence="2">
    <location>
        <begin position="19"/>
        <end position="250"/>
    </location>
</feature>
<dbReference type="SUPFAM" id="SSF82109">
    <property type="entry name" value="MIR domain"/>
    <property type="match status" value="1"/>
</dbReference>
<feature type="domain" description="MIR" evidence="3">
    <location>
        <begin position="49"/>
        <end position="110"/>
    </location>
</feature>
<dbReference type="EMBL" id="JACAZI010000016">
    <property type="protein sequence ID" value="KAF7343449.1"/>
    <property type="molecule type" value="Genomic_DNA"/>
</dbReference>
<proteinExistence type="predicted"/>
<evidence type="ECO:0000256" key="1">
    <source>
        <dbReference type="ARBA" id="ARBA00022737"/>
    </source>
</evidence>
<feature type="signal peptide" evidence="2">
    <location>
        <begin position="1"/>
        <end position="18"/>
    </location>
</feature>
<dbReference type="AlphaFoldDB" id="A0A8H7CMQ1"/>
<dbReference type="CDD" id="cd23285">
    <property type="entry name" value="beta-trefoil_MIR_PMT4-like"/>
    <property type="match status" value="1"/>
</dbReference>
<keyword evidence="5" id="KW-1185">Reference proteome</keyword>
<accession>A0A8H7CMQ1</accession>
<dbReference type="InterPro" id="IPR016093">
    <property type="entry name" value="MIR_motif"/>
</dbReference>
<dbReference type="PANTHER" id="PTHR10050">
    <property type="entry name" value="DOLICHYL-PHOSPHATE-MANNOSE--PROTEIN MANNOSYLTRANSFERASE"/>
    <property type="match status" value="1"/>
</dbReference>
<keyword evidence="4" id="KW-0808">Transferase</keyword>
<reference evidence="4" key="1">
    <citation type="submission" date="2020-05" db="EMBL/GenBank/DDBJ databases">
        <title>Mycena genomes resolve the evolution of fungal bioluminescence.</title>
        <authorList>
            <person name="Tsai I.J."/>
        </authorList>
    </citation>
    <scope>NUCLEOTIDE SEQUENCE</scope>
    <source>
        <strain evidence="4">CCC161011</strain>
    </source>
</reference>
<gene>
    <name evidence="4" type="ORF">MVEN_01777700</name>
</gene>
<organism evidence="4 5">
    <name type="scientific">Mycena venus</name>
    <dbReference type="NCBI Taxonomy" id="2733690"/>
    <lineage>
        <taxon>Eukaryota</taxon>
        <taxon>Fungi</taxon>
        <taxon>Dikarya</taxon>
        <taxon>Basidiomycota</taxon>
        <taxon>Agaricomycotina</taxon>
        <taxon>Agaricomycetes</taxon>
        <taxon>Agaricomycetidae</taxon>
        <taxon>Agaricales</taxon>
        <taxon>Marasmiineae</taxon>
        <taxon>Mycenaceae</taxon>
        <taxon>Mycena</taxon>
    </lineage>
</organism>
<dbReference type="InterPro" id="IPR027005">
    <property type="entry name" value="PMT-like"/>
</dbReference>
<evidence type="ECO:0000313" key="5">
    <source>
        <dbReference type="Proteomes" id="UP000620124"/>
    </source>
</evidence>